<feature type="non-terminal residue" evidence="1">
    <location>
        <position position="1"/>
    </location>
</feature>
<protein>
    <recommendedName>
        <fullName evidence="2">Terminase large subunit gp17-like C-terminal domain-containing protein</fullName>
    </recommendedName>
</protein>
<dbReference type="Gene3D" id="3.30.420.240">
    <property type="match status" value="1"/>
</dbReference>
<dbReference type="AlphaFoldDB" id="A0A0F9F520"/>
<evidence type="ECO:0000313" key="1">
    <source>
        <dbReference type="EMBL" id="KKL46182.1"/>
    </source>
</evidence>
<reference evidence="1" key="1">
    <citation type="journal article" date="2015" name="Nature">
        <title>Complex archaea that bridge the gap between prokaryotes and eukaryotes.</title>
        <authorList>
            <person name="Spang A."/>
            <person name="Saw J.H."/>
            <person name="Jorgensen S.L."/>
            <person name="Zaremba-Niedzwiedzka K."/>
            <person name="Martijn J."/>
            <person name="Lind A.E."/>
            <person name="van Eijk R."/>
            <person name="Schleper C."/>
            <person name="Guy L."/>
            <person name="Ettema T.J."/>
        </authorList>
    </citation>
    <scope>NUCLEOTIDE SEQUENCE</scope>
</reference>
<proteinExistence type="predicted"/>
<gene>
    <name evidence="1" type="ORF">LCGC14_2348160</name>
</gene>
<evidence type="ECO:0008006" key="2">
    <source>
        <dbReference type="Google" id="ProtNLM"/>
    </source>
</evidence>
<sequence length="239" mass="27316">HNYIAYGYGSRNCQYLNDPVNPSATTFNRDDIEWYEHNKELPVERTNYMTVDPAGHEGSVGDNTAIIYAGVDKTQNIYVYEPDFDRFNLDAIVSAIFTKYLSLKIRRVGIEQNYFRGALASAVTRRGQEWGTKPRIEPLKHYGRTERKEDRIGALQPWFADGKIFLKGKKIKIGDKEQWVPVGKNMKKLYQQIISYPRAKMSDDLIDALAMMLEIIRPSGGLNPDAVKVAKPVDKVFGY</sequence>
<comment type="caution">
    <text evidence="1">The sequence shown here is derived from an EMBL/GenBank/DDBJ whole genome shotgun (WGS) entry which is preliminary data.</text>
</comment>
<organism evidence="1">
    <name type="scientific">marine sediment metagenome</name>
    <dbReference type="NCBI Taxonomy" id="412755"/>
    <lineage>
        <taxon>unclassified sequences</taxon>
        <taxon>metagenomes</taxon>
        <taxon>ecological metagenomes</taxon>
    </lineage>
</organism>
<dbReference type="EMBL" id="LAZR01034128">
    <property type="protein sequence ID" value="KKL46182.1"/>
    <property type="molecule type" value="Genomic_DNA"/>
</dbReference>
<accession>A0A0F9F520</accession>
<name>A0A0F9F520_9ZZZZ</name>